<dbReference type="Gramene" id="PNT69324">
    <property type="protein sequence ID" value="PNT69324"/>
    <property type="gene ID" value="BRADI_3g53785v3"/>
</dbReference>
<dbReference type="Proteomes" id="UP000008810">
    <property type="component" value="Chromosome 3"/>
</dbReference>
<dbReference type="AlphaFoldDB" id="A0A2K2D4X3"/>
<evidence type="ECO:0000313" key="2">
    <source>
        <dbReference type="EnsemblPlants" id="PNT69324"/>
    </source>
</evidence>
<dbReference type="EnsemblPlants" id="PNT69324">
    <property type="protein sequence ID" value="PNT69324"/>
    <property type="gene ID" value="BRADI_3g53785v3"/>
</dbReference>
<sequence>MPGNIDRSHRRGKLEMDFTRLINRHKLKSARGQSRSSADTRVGRDDDFRRAMEWVNACIRPGGRAISCRPRVGWFG</sequence>
<name>A0A2K2D4X3_BRADI</name>
<evidence type="ECO:0000313" key="3">
    <source>
        <dbReference type="Proteomes" id="UP000008810"/>
    </source>
</evidence>
<reference evidence="2" key="3">
    <citation type="submission" date="2018-08" db="UniProtKB">
        <authorList>
            <consortium name="EnsemblPlants"/>
        </authorList>
    </citation>
    <scope>IDENTIFICATION</scope>
    <source>
        <strain evidence="2">cv. Bd21</strain>
    </source>
</reference>
<dbReference type="InParanoid" id="A0A2K2D4X3"/>
<organism evidence="1">
    <name type="scientific">Brachypodium distachyon</name>
    <name type="common">Purple false brome</name>
    <name type="synonym">Trachynia distachya</name>
    <dbReference type="NCBI Taxonomy" id="15368"/>
    <lineage>
        <taxon>Eukaryota</taxon>
        <taxon>Viridiplantae</taxon>
        <taxon>Streptophyta</taxon>
        <taxon>Embryophyta</taxon>
        <taxon>Tracheophyta</taxon>
        <taxon>Spermatophyta</taxon>
        <taxon>Magnoliopsida</taxon>
        <taxon>Liliopsida</taxon>
        <taxon>Poales</taxon>
        <taxon>Poaceae</taxon>
        <taxon>BOP clade</taxon>
        <taxon>Pooideae</taxon>
        <taxon>Stipodae</taxon>
        <taxon>Brachypodieae</taxon>
        <taxon>Brachypodium</taxon>
    </lineage>
</organism>
<gene>
    <name evidence="1" type="ORF">BRADI_3g53785v3</name>
</gene>
<proteinExistence type="predicted"/>
<accession>A0A2K2D4X3</accession>
<dbReference type="EMBL" id="CM000882">
    <property type="protein sequence ID" value="PNT69324.1"/>
    <property type="molecule type" value="Genomic_DNA"/>
</dbReference>
<protein>
    <submittedName>
        <fullName evidence="1 2">Uncharacterized protein</fullName>
    </submittedName>
</protein>
<reference evidence="1" key="2">
    <citation type="submission" date="2017-06" db="EMBL/GenBank/DDBJ databases">
        <title>WGS assembly of Brachypodium distachyon.</title>
        <authorList>
            <consortium name="The International Brachypodium Initiative"/>
            <person name="Lucas S."/>
            <person name="Harmon-Smith M."/>
            <person name="Lail K."/>
            <person name="Tice H."/>
            <person name="Grimwood J."/>
            <person name="Bruce D."/>
            <person name="Barry K."/>
            <person name="Shu S."/>
            <person name="Lindquist E."/>
            <person name="Wang M."/>
            <person name="Pitluck S."/>
            <person name="Vogel J.P."/>
            <person name="Garvin D.F."/>
            <person name="Mockler T.C."/>
            <person name="Schmutz J."/>
            <person name="Rokhsar D."/>
            <person name="Bevan M.W."/>
        </authorList>
    </citation>
    <scope>NUCLEOTIDE SEQUENCE</scope>
    <source>
        <strain evidence="1">Bd21</strain>
    </source>
</reference>
<evidence type="ECO:0000313" key="1">
    <source>
        <dbReference type="EMBL" id="PNT69324.1"/>
    </source>
</evidence>
<keyword evidence="3" id="KW-1185">Reference proteome</keyword>
<reference evidence="1 2" key="1">
    <citation type="journal article" date="2010" name="Nature">
        <title>Genome sequencing and analysis of the model grass Brachypodium distachyon.</title>
        <authorList>
            <consortium name="International Brachypodium Initiative"/>
        </authorList>
    </citation>
    <scope>NUCLEOTIDE SEQUENCE [LARGE SCALE GENOMIC DNA]</scope>
    <source>
        <strain evidence="1 2">Bd21</strain>
    </source>
</reference>